<gene>
    <name evidence="2" type="ORF">RDV84_03165</name>
</gene>
<organism evidence="2 3">
    <name type="scientific">Lysobacter yananisis</name>
    <dbReference type="NCBI Taxonomy" id="1003114"/>
    <lineage>
        <taxon>Bacteria</taxon>
        <taxon>Pseudomonadati</taxon>
        <taxon>Pseudomonadota</taxon>
        <taxon>Gammaproteobacteria</taxon>
        <taxon>Lysobacterales</taxon>
        <taxon>Lysobacteraceae</taxon>
        <taxon>Lysobacter</taxon>
    </lineage>
</organism>
<protein>
    <submittedName>
        <fullName evidence="2">Uncharacterized protein</fullName>
    </submittedName>
</protein>
<evidence type="ECO:0000256" key="1">
    <source>
        <dbReference type="SAM" id="MobiDB-lite"/>
    </source>
</evidence>
<reference evidence="2 3" key="1">
    <citation type="submission" date="2023-08" db="EMBL/GenBank/DDBJ databases">
        <title>The whole genome sequence of Lysobacter yananisis.</title>
        <authorList>
            <person name="Sun H."/>
        </authorList>
    </citation>
    <scope>NUCLEOTIDE SEQUENCE [LARGE SCALE GENOMIC DNA]</scope>
    <source>
        <strain evidence="2 3">SNNU513</strain>
    </source>
</reference>
<dbReference type="RefSeq" id="WP_309152412.1">
    <property type="nucleotide sequence ID" value="NZ_CP133568.1"/>
</dbReference>
<accession>A0ABY9PA56</accession>
<sequence length="225" mass="24249">MTAPDSAASITPEQAADDAAAASDRAAGPASGSAPRIAAATALPLPQGPALETEELRTRVLKLIAGLRTVRDTETSAVAKVLNVPFGPDPEEPDLQVVRGRLGSAGRYYITVGSAGRDMPGKRIEIRFIPEGWRGDPRDAENALSTCGLDFAPLHEDIVKLGYWGAESPLYLREFWSYRKDWPANNITFYLVVNLYRATGGDQPKGRPCVLYIEITADDAEVDHG</sequence>
<name>A0ABY9PA56_9GAMM</name>
<dbReference type="EMBL" id="CP133568">
    <property type="protein sequence ID" value="WMT03859.1"/>
    <property type="molecule type" value="Genomic_DNA"/>
</dbReference>
<proteinExistence type="predicted"/>
<feature type="compositionally biased region" description="Low complexity" evidence="1">
    <location>
        <begin position="17"/>
        <end position="35"/>
    </location>
</feature>
<evidence type="ECO:0000313" key="2">
    <source>
        <dbReference type="EMBL" id="WMT03859.1"/>
    </source>
</evidence>
<feature type="region of interest" description="Disordered" evidence="1">
    <location>
        <begin position="1"/>
        <end position="35"/>
    </location>
</feature>
<keyword evidence="3" id="KW-1185">Reference proteome</keyword>
<dbReference type="Proteomes" id="UP001229313">
    <property type="component" value="Chromosome"/>
</dbReference>
<evidence type="ECO:0000313" key="3">
    <source>
        <dbReference type="Proteomes" id="UP001229313"/>
    </source>
</evidence>